<keyword evidence="3" id="KW-1185">Reference proteome</keyword>
<reference evidence="2 3" key="1">
    <citation type="submission" date="2017-03" db="EMBL/GenBank/DDBJ databases">
        <title>Genomes of endolithic fungi from Antarctica.</title>
        <authorList>
            <person name="Coleine C."/>
            <person name="Masonjones S."/>
            <person name="Stajich J.E."/>
        </authorList>
    </citation>
    <scope>NUCLEOTIDE SEQUENCE [LARGE SCALE GENOMIC DNA]</scope>
    <source>
        <strain evidence="2 3">CCFEE 6315</strain>
    </source>
</reference>
<evidence type="ECO:0000313" key="3">
    <source>
        <dbReference type="Proteomes" id="UP000308549"/>
    </source>
</evidence>
<evidence type="ECO:0000256" key="1">
    <source>
        <dbReference type="SAM" id="MobiDB-lite"/>
    </source>
</evidence>
<organism evidence="2 3">
    <name type="scientific">Salinomyces thailandicus</name>
    <dbReference type="NCBI Taxonomy" id="706561"/>
    <lineage>
        <taxon>Eukaryota</taxon>
        <taxon>Fungi</taxon>
        <taxon>Dikarya</taxon>
        <taxon>Ascomycota</taxon>
        <taxon>Pezizomycotina</taxon>
        <taxon>Dothideomycetes</taxon>
        <taxon>Dothideomycetidae</taxon>
        <taxon>Mycosphaerellales</taxon>
        <taxon>Teratosphaeriaceae</taxon>
        <taxon>Salinomyces</taxon>
    </lineage>
</organism>
<dbReference type="Proteomes" id="UP000308549">
    <property type="component" value="Unassembled WGS sequence"/>
</dbReference>
<accession>A0A4U0U689</accession>
<feature type="compositionally biased region" description="Polar residues" evidence="1">
    <location>
        <begin position="9"/>
        <end position="26"/>
    </location>
</feature>
<comment type="caution">
    <text evidence="2">The sequence shown here is derived from an EMBL/GenBank/DDBJ whole genome shotgun (WGS) entry which is preliminary data.</text>
</comment>
<dbReference type="EMBL" id="NAJL01000012">
    <property type="protein sequence ID" value="TKA30132.1"/>
    <property type="molecule type" value="Genomic_DNA"/>
</dbReference>
<feature type="region of interest" description="Disordered" evidence="1">
    <location>
        <begin position="1"/>
        <end position="64"/>
    </location>
</feature>
<gene>
    <name evidence="2" type="ORF">B0A50_02851</name>
</gene>
<sequence>MHLKDKLHGSSQETLADNDAPDSQNGQDQHTTAEQHQQQNQQDQQERHSGSHEEHQSRSDETSPIKVASATLLGDVKSDLPVGRDLGFVGKIQDTLIFTYGDTISQEGDFFMTSDSSSIGTDDPLYVLNTQRTFDGDHPTDMIAPQAYWDENSSEDAFGGTNVLPTGHGGGMMFFLKNHRPGGVSTIIGAGVAHVNLDGPNQNVSTERLAEYWWDTRAGEPNYGDVGAYTDGNYIYGYGHGCTDRMHVFLNRAPLLGWTDLANWEYWDGSTNSWTKDRFYNPSDQQALQWNAQDGATWAVAQGQMVWNAYYQKILWVYTTAFADSANGAYAIMARTADKPEGPWSEETKLYRVQNREEGQFVYCAVANPYYDESGKSVVVTVNVGSMTVQAHRVVFE</sequence>
<protein>
    <submittedName>
        <fullName evidence="2">Uncharacterized protein</fullName>
    </submittedName>
</protein>
<dbReference type="AlphaFoldDB" id="A0A4U0U689"/>
<feature type="compositionally biased region" description="Basic and acidic residues" evidence="1">
    <location>
        <begin position="44"/>
        <end position="63"/>
    </location>
</feature>
<evidence type="ECO:0000313" key="2">
    <source>
        <dbReference type="EMBL" id="TKA30132.1"/>
    </source>
</evidence>
<name>A0A4U0U689_9PEZI</name>
<feature type="compositionally biased region" description="Low complexity" evidence="1">
    <location>
        <begin position="27"/>
        <end position="43"/>
    </location>
</feature>
<proteinExistence type="predicted"/>
<dbReference type="OrthoDB" id="2583188at2759"/>